<reference evidence="1 2" key="1">
    <citation type="submission" date="2011-02" db="EMBL/GenBank/DDBJ databases">
        <authorList>
            <person name="Muzny D."/>
            <person name="Qin X."/>
            <person name="Deng J."/>
            <person name="Jiang H."/>
            <person name="Liu Y."/>
            <person name="Qu J."/>
            <person name="Song X.-Z."/>
            <person name="Zhang L."/>
            <person name="Thornton R."/>
            <person name="Coyle M."/>
            <person name="Francisco L."/>
            <person name="Jackson L."/>
            <person name="Javaid M."/>
            <person name="Korchina V."/>
            <person name="Kovar C."/>
            <person name="Mata R."/>
            <person name="Mathew T."/>
            <person name="Ngo R."/>
            <person name="Nguyen L."/>
            <person name="Nguyen N."/>
            <person name="Okwuonu G."/>
            <person name="Ongeri F."/>
            <person name="Pham C."/>
            <person name="Simmons D."/>
            <person name="Wilczek-Boney K."/>
            <person name="Hale W."/>
            <person name="Jakkamsetti A."/>
            <person name="Pham P."/>
            <person name="Ruth R."/>
            <person name="San Lucas F."/>
            <person name="Warren J."/>
            <person name="Zhang J."/>
            <person name="Zhao Z."/>
            <person name="Zhou C."/>
            <person name="Zhu D."/>
            <person name="Lee S."/>
            <person name="Bess C."/>
            <person name="Blankenburg K."/>
            <person name="Forbes L."/>
            <person name="Fu Q."/>
            <person name="Gubbala S."/>
            <person name="Hirani K."/>
            <person name="Jayaseelan J.C."/>
            <person name="Lara F."/>
            <person name="Munidasa M."/>
            <person name="Palculict T."/>
            <person name="Patil S."/>
            <person name="Pu L.-L."/>
            <person name="Saada N."/>
            <person name="Tang L."/>
            <person name="Weissenberger G."/>
            <person name="Zhu Y."/>
            <person name="Hemphill L."/>
            <person name="Shang Y."/>
            <person name="Youmans B."/>
            <person name="Ayvaz T."/>
            <person name="Ross M."/>
            <person name="Santibanez J."/>
            <person name="Aqrawi P."/>
            <person name="Gross S."/>
            <person name="Joshi V."/>
            <person name="Fowler G."/>
            <person name="Nazareth L."/>
            <person name="Reid J."/>
            <person name="Worley K."/>
            <person name="Petrosino J."/>
            <person name="Highlander S."/>
            <person name="Gibbs R."/>
        </authorList>
    </citation>
    <scope>NUCLEOTIDE SEQUENCE [LARGE SCALE GENOMIC DNA]</scope>
    <source>
        <strain evidence="1 2">SK115</strain>
    </source>
</reference>
<organism evidence="1 2">
    <name type="scientific">Streptococcus sanguinis SK115</name>
    <dbReference type="NCBI Taxonomy" id="888810"/>
    <lineage>
        <taxon>Bacteria</taxon>
        <taxon>Bacillati</taxon>
        <taxon>Bacillota</taxon>
        <taxon>Bacilli</taxon>
        <taxon>Lactobacillales</taxon>
        <taxon>Streptococcaceae</taxon>
        <taxon>Streptococcus</taxon>
    </lineage>
</organism>
<dbReference type="InterPro" id="IPR017642">
    <property type="entry name" value="DNA_S_mod_DndB"/>
</dbReference>
<dbReference type="HOGENOM" id="CLU_055813_0_0_9"/>
<dbReference type="AlphaFoldDB" id="F0I5D4"/>
<dbReference type="InterPro" id="IPR017601">
    <property type="entry name" value="DGQHR-contain_dom"/>
</dbReference>
<dbReference type="Proteomes" id="UP000003351">
    <property type="component" value="Unassembled WGS sequence"/>
</dbReference>
<accession>F0I5D4</accession>
<dbReference type="PATRIC" id="fig|888810.3.peg.17"/>
<sequence>MLGKQINFPYHFPYLEVDQKGESVYLTKMPVSILKKLVNFHFRIAENDSFTNAEQYIAKLEKLGIETDAVENGLQRRTDLKRINDISSFVNESEGIVFPTPLVLSLNVFEKNNEKKEDYYIFYDNEIYFSENVEFTIIDGQHRLAGLVAAYFKDKVNNDIEMPITLLLDANISIASKMFIDINGNQRKVNKSVIYDLFENTDPEEVELISRFASAVRVLNSKKSSPLYKRIKMLGTGDGTISQAFMIDYLMNSYKSYPNFGSQEIYSNTFVYFNLISRIYEKEWNSINEKEKLDSLLVKTNGMGALLLLLADLIEEIGLPMNNQKTYLEYFESRKEFDWSNSYFSGTGKKIQREIKEQLKNFSIAP</sequence>
<dbReference type="RefSeq" id="WP_002905852.1">
    <property type="nucleotide sequence ID" value="NZ_GL872408.1"/>
</dbReference>
<evidence type="ECO:0000313" key="2">
    <source>
        <dbReference type="Proteomes" id="UP000003351"/>
    </source>
</evidence>
<comment type="caution">
    <text evidence="1">The sequence shown here is derived from an EMBL/GenBank/DDBJ whole genome shotgun (WGS) entry which is preliminary data.</text>
</comment>
<dbReference type="CDD" id="cd16413">
    <property type="entry name" value="DGQHR_domain"/>
    <property type="match status" value="1"/>
</dbReference>
<dbReference type="EMBL" id="AEXW01000001">
    <property type="protein sequence ID" value="EGD32921.1"/>
    <property type="molecule type" value="Genomic_DNA"/>
</dbReference>
<gene>
    <name evidence="1" type="ORF">HMPREF9382_0017</name>
</gene>
<evidence type="ECO:0008006" key="3">
    <source>
        <dbReference type="Google" id="ProtNLM"/>
    </source>
</evidence>
<dbReference type="Pfam" id="PF14072">
    <property type="entry name" value="DndB"/>
    <property type="match status" value="1"/>
</dbReference>
<proteinExistence type="predicted"/>
<name>F0I5D4_STRSA</name>
<dbReference type="NCBIfam" id="TIGR03187">
    <property type="entry name" value="DGQHR"/>
    <property type="match status" value="1"/>
</dbReference>
<protein>
    <recommendedName>
        <fullName evidence="3">DGQHR domain protein</fullName>
    </recommendedName>
</protein>
<evidence type="ECO:0000313" key="1">
    <source>
        <dbReference type="EMBL" id="EGD32921.1"/>
    </source>
</evidence>